<dbReference type="EMBL" id="CAJNON010000927">
    <property type="protein sequence ID" value="CAF1405177.1"/>
    <property type="molecule type" value="Genomic_DNA"/>
</dbReference>
<comment type="caution">
    <text evidence="1">The sequence shown here is derived from an EMBL/GenBank/DDBJ whole genome shotgun (WGS) entry which is preliminary data.</text>
</comment>
<dbReference type="Proteomes" id="UP000663891">
    <property type="component" value="Unassembled WGS sequence"/>
</dbReference>
<name>A0A815LA51_9BILA</name>
<protein>
    <submittedName>
        <fullName evidence="1">Uncharacterized protein</fullName>
    </submittedName>
</protein>
<dbReference type="Gene3D" id="2.60.120.260">
    <property type="entry name" value="Galactose-binding domain-like"/>
    <property type="match status" value="1"/>
</dbReference>
<evidence type="ECO:0000313" key="1">
    <source>
        <dbReference type="EMBL" id="CAF1405177.1"/>
    </source>
</evidence>
<dbReference type="AlphaFoldDB" id="A0A815LA51"/>
<evidence type="ECO:0000313" key="2">
    <source>
        <dbReference type="Proteomes" id="UP000663891"/>
    </source>
</evidence>
<proteinExistence type="predicted"/>
<accession>A0A815LA51</accession>
<gene>
    <name evidence="1" type="ORF">VCS650_LOCUS36743</name>
</gene>
<sequence>MNYRSYWYLDDVSVTNGSTELLINGGFESGSFMPGWDATLEYYDSPPNAQVEGSFLSFSPKEGSFQIIAYYKQDLPDVITQSFPVIANSTYTVRFWLLDLGGSSNKYVRVTLS</sequence>
<organism evidence="1 2">
    <name type="scientific">Adineta steineri</name>
    <dbReference type="NCBI Taxonomy" id="433720"/>
    <lineage>
        <taxon>Eukaryota</taxon>
        <taxon>Metazoa</taxon>
        <taxon>Spiralia</taxon>
        <taxon>Gnathifera</taxon>
        <taxon>Rotifera</taxon>
        <taxon>Eurotatoria</taxon>
        <taxon>Bdelloidea</taxon>
        <taxon>Adinetida</taxon>
        <taxon>Adinetidae</taxon>
        <taxon>Adineta</taxon>
    </lineage>
</organism>
<dbReference type="OrthoDB" id="5129268at2759"/>
<reference evidence="1" key="1">
    <citation type="submission" date="2021-02" db="EMBL/GenBank/DDBJ databases">
        <authorList>
            <person name="Nowell W R."/>
        </authorList>
    </citation>
    <scope>NUCLEOTIDE SEQUENCE</scope>
</reference>